<name>A0A1S9RJR8_PENBI</name>
<dbReference type="FunFam" id="1.10.472.10:FF:000086">
    <property type="entry name" value="Cyclin domain protein"/>
    <property type="match status" value="1"/>
</dbReference>
<dbReference type="PANTHER" id="PTHR10026">
    <property type="entry name" value="CYCLIN"/>
    <property type="match status" value="1"/>
</dbReference>
<dbReference type="SUPFAM" id="SSF47954">
    <property type="entry name" value="Cyclin-like"/>
    <property type="match status" value="2"/>
</dbReference>
<proteinExistence type="predicted"/>
<dbReference type="GO" id="GO:0016538">
    <property type="term" value="F:cyclin-dependent protein serine/threonine kinase regulator activity"/>
    <property type="evidence" value="ECO:0007669"/>
    <property type="project" value="InterPro"/>
</dbReference>
<dbReference type="AlphaFoldDB" id="A0A1S9RJR8"/>
<dbReference type="InterPro" id="IPR043198">
    <property type="entry name" value="Cyclin/Ssn8"/>
</dbReference>
<reference evidence="2" key="1">
    <citation type="submission" date="2015-09" db="EMBL/GenBank/DDBJ databases">
        <authorList>
            <person name="Fill T.P."/>
            <person name="Baretta J.F."/>
            <person name="de Almeida L.G."/>
            <person name="Rocha M."/>
            <person name="de Souza D.H."/>
            <person name="Malavazi I."/>
            <person name="Cerdeira L.T."/>
            <person name="Hong H."/>
            <person name="Samborskyy M."/>
            <person name="de Vasconcelos A.T."/>
            <person name="Leadlay P."/>
            <person name="Rodrigues-Filho E."/>
        </authorList>
    </citation>
    <scope>NUCLEOTIDE SEQUENCE [LARGE SCALE GENOMIC DNA]</scope>
    <source>
        <strain evidence="2">LaBioMMi 136</strain>
    </source>
</reference>
<dbReference type="GO" id="GO:0006357">
    <property type="term" value="P:regulation of transcription by RNA polymerase II"/>
    <property type="evidence" value="ECO:0007669"/>
    <property type="project" value="InterPro"/>
</dbReference>
<dbReference type="Gene3D" id="1.10.472.10">
    <property type="entry name" value="Cyclin-like"/>
    <property type="match status" value="2"/>
</dbReference>
<sequence length="345" mass="38325">MLELVTRFERNNGGPRFLTSLNLELPLWSIHHRTCHYDLPDSLPTMTQANAGLKYLSNALATPDQLSNSSSSLDDVPSELETSIRCAGAQLTQAAGVLLHLSQDIIAQAIVIFTRFWLGAEGGSLRIYSAKDVSAASLYLTAKLSFQPTSPRSILNVYNLLLSQDASPLWFVNPRGAPTQPPTPETYVLSEGGYQTGRLVLLRVESVILRTLGFDTHVALPHTIALTYLQTLGVSRPAVSRRVLEHLNAALLSPQLLYVTHQPNALAVAAIYLATREVEVKLVDGEWWEVFDVDREELGFLVVAMRSTEGFMRKETEVWKNKAIPLVTDEVDAEIERRRMMDEGE</sequence>
<dbReference type="EMBL" id="LJBN01000164">
    <property type="protein sequence ID" value="OOQ85759.1"/>
    <property type="molecule type" value="Genomic_DNA"/>
</dbReference>
<evidence type="ECO:0000313" key="1">
    <source>
        <dbReference type="EMBL" id="OOQ85759.1"/>
    </source>
</evidence>
<organism evidence="1 2">
    <name type="scientific">Penicillium brasilianum</name>
    <dbReference type="NCBI Taxonomy" id="104259"/>
    <lineage>
        <taxon>Eukaryota</taxon>
        <taxon>Fungi</taxon>
        <taxon>Dikarya</taxon>
        <taxon>Ascomycota</taxon>
        <taxon>Pezizomycotina</taxon>
        <taxon>Eurotiomycetes</taxon>
        <taxon>Eurotiomycetidae</taxon>
        <taxon>Eurotiales</taxon>
        <taxon>Aspergillaceae</taxon>
        <taxon>Penicillium</taxon>
    </lineage>
</organism>
<dbReference type="Proteomes" id="UP000190744">
    <property type="component" value="Unassembled WGS sequence"/>
</dbReference>
<comment type="caution">
    <text evidence="1">The sequence shown here is derived from an EMBL/GenBank/DDBJ whole genome shotgun (WGS) entry which is preliminary data.</text>
</comment>
<gene>
    <name evidence="1" type="ORF">PEBR_26059</name>
</gene>
<dbReference type="FunFam" id="1.10.472.10:FF:000126">
    <property type="entry name" value="Cyclin domain protein"/>
    <property type="match status" value="1"/>
</dbReference>
<protein>
    <submittedName>
        <fullName evidence="1">Cyclin domain protein</fullName>
    </submittedName>
</protein>
<accession>A0A1S9RJR8</accession>
<dbReference type="InterPro" id="IPR036915">
    <property type="entry name" value="Cyclin-like_sf"/>
</dbReference>
<evidence type="ECO:0000313" key="2">
    <source>
        <dbReference type="Proteomes" id="UP000190744"/>
    </source>
</evidence>